<keyword evidence="2" id="KW-0732">Signal</keyword>
<dbReference type="RefSeq" id="WP_244804333.1">
    <property type="nucleotide sequence ID" value="NZ_JALIEA010000012.1"/>
</dbReference>
<protein>
    <recommendedName>
        <fullName evidence="5">Secreted protein</fullName>
    </recommendedName>
</protein>
<feature type="region of interest" description="Disordered" evidence="1">
    <location>
        <begin position="110"/>
        <end position="134"/>
    </location>
</feature>
<dbReference type="PROSITE" id="PS51257">
    <property type="entry name" value="PROKAR_LIPOPROTEIN"/>
    <property type="match status" value="1"/>
</dbReference>
<accession>A0A9X1WJB5</accession>
<feature type="chain" id="PRO_5040969523" description="Secreted protein" evidence="2">
    <location>
        <begin position="29"/>
        <end position="308"/>
    </location>
</feature>
<comment type="caution">
    <text evidence="3">The sequence shown here is derived from an EMBL/GenBank/DDBJ whole genome shotgun (WGS) entry which is preliminary data.</text>
</comment>
<feature type="signal peptide" evidence="2">
    <location>
        <begin position="1"/>
        <end position="28"/>
    </location>
</feature>
<evidence type="ECO:0000313" key="4">
    <source>
        <dbReference type="Proteomes" id="UP001139207"/>
    </source>
</evidence>
<sequence>MRTQRHTPLRRALLPTLMTTLLTGTVLTACSSGDDAASEAPVDAPVSGVSVTVEDAGEAPREPLVWFDDSTETQTVFRATQGWEQRTEGGAGQNDLPFEDVTMEVPVAVSTSTDGDELESHVVAGRPTGDNTEGNEDLATAEGFTMNQTYNPDGRVVSRSFAAPEDATGAARSNVERALTQMTDVPVVFPEEDLGTGARWTVSGQVEDPMLGVSMRQGVTFTLLSREGSRIELGVDVERTPSVQKMAGSDLNVVDSSSDSDGNVTVDLRRPVPVSGMIDTTTSVTYGQAESPVTVVQTSRTRSAWEPA</sequence>
<evidence type="ECO:0000313" key="3">
    <source>
        <dbReference type="EMBL" id="MCJ7858622.1"/>
    </source>
</evidence>
<name>A0A9X1WJB5_9CORY</name>
<dbReference type="AlphaFoldDB" id="A0A9X1WJB5"/>
<dbReference type="EMBL" id="JALIEA010000012">
    <property type="protein sequence ID" value="MCJ7858622.1"/>
    <property type="molecule type" value="Genomic_DNA"/>
</dbReference>
<evidence type="ECO:0000256" key="1">
    <source>
        <dbReference type="SAM" id="MobiDB-lite"/>
    </source>
</evidence>
<gene>
    <name evidence="3" type="ORF">MUN33_07825</name>
</gene>
<organism evidence="3 4">
    <name type="scientific">Corynebacterium kalidii</name>
    <dbReference type="NCBI Taxonomy" id="2931982"/>
    <lineage>
        <taxon>Bacteria</taxon>
        <taxon>Bacillati</taxon>
        <taxon>Actinomycetota</taxon>
        <taxon>Actinomycetes</taxon>
        <taxon>Mycobacteriales</taxon>
        <taxon>Corynebacteriaceae</taxon>
        <taxon>Corynebacterium</taxon>
    </lineage>
</organism>
<proteinExistence type="predicted"/>
<dbReference type="Proteomes" id="UP001139207">
    <property type="component" value="Unassembled WGS sequence"/>
</dbReference>
<reference evidence="3" key="1">
    <citation type="submission" date="2022-04" db="EMBL/GenBank/DDBJ databases">
        <title>Corynebacterium kalidii LD5P10.</title>
        <authorList>
            <person name="Sun J.Q."/>
        </authorList>
    </citation>
    <scope>NUCLEOTIDE SEQUENCE</scope>
    <source>
        <strain evidence="3">LD5P10</strain>
    </source>
</reference>
<keyword evidence="4" id="KW-1185">Reference proteome</keyword>
<evidence type="ECO:0008006" key="5">
    <source>
        <dbReference type="Google" id="ProtNLM"/>
    </source>
</evidence>
<evidence type="ECO:0000256" key="2">
    <source>
        <dbReference type="SAM" id="SignalP"/>
    </source>
</evidence>